<name>A0AAE0H474_9CHLO</name>
<feature type="compositionally biased region" description="Polar residues" evidence="1">
    <location>
        <begin position="1"/>
        <end position="18"/>
    </location>
</feature>
<accession>A0AAE0H474</accession>
<evidence type="ECO:0000256" key="1">
    <source>
        <dbReference type="SAM" id="MobiDB-lite"/>
    </source>
</evidence>
<reference evidence="2 3" key="1">
    <citation type="journal article" date="2015" name="Genome Biol. Evol.">
        <title>Comparative Genomics of a Bacterivorous Green Alga Reveals Evolutionary Causalities and Consequences of Phago-Mixotrophic Mode of Nutrition.</title>
        <authorList>
            <person name="Burns J.A."/>
            <person name="Paasch A."/>
            <person name="Narechania A."/>
            <person name="Kim E."/>
        </authorList>
    </citation>
    <scope>NUCLEOTIDE SEQUENCE [LARGE SCALE GENOMIC DNA]</scope>
    <source>
        <strain evidence="2 3">PLY_AMNH</strain>
    </source>
</reference>
<comment type="caution">
    <text evidence="2">The sequence shown here is derived from an EMBL/GenBank/DDBJ whole genome shotgun (WGS) entry which is preliminary data.</text>
</comment>
<dbReference type="AlphaFoldDB" id="A0AAE0H474"/>
<proteinExistence type="predicted"/>
<gene>
    <name evidence="2" type="ORF">CYMTET_3011</name>
</gene>
<feature type="compositionally biased region" description="Acidic residues" evidence="1">
    <location>
        <begin position="21"/>
        <end position="49"/>
    </location>
</feature>
<feature type="region of interest" description="Disordered" evidence="1">
    <location>
        <begin position="1"/>
        <end position="104"/>
    </location>
</feature>
<evidence type="ECO:0000313" key="3">
    <source>
        <dbReference type="Proteomes" id="UP001190700"/>
    </source>
</evidence>
<evidence type="ECO:0000313" key="2">
    <source>
        <dbReference type="EMBL" id="KAK3289574.1"/>
    </source>
</evidence>
<sequence>MSRNRNNTTRAPDGSTPTLEPIEEESDDDPTSADLDSNVDEESAEEESADVSGGVSRDVSAEESADEENDHSSSSVETPNDDFLMSNEDGTNSPPPPQAPILPAQVSAGESGEKLNVLELADAGRKPLSDICPNFTTLHDFEQREVLRQILQTTAAAYGRELFKDPRDGRVNEDMFLKVFQDPSGGHARSTYVKILQPCSKDFNNKTYARWADQLPAHVIKEVLENPDAPVALDYFCKAVWSTTRSSSKSFQVEQMAQEFVLVNSEIDVVKYDSTCSRVAQLLHVNRDLVDEIRTYFFDADQIRCYYTPCQFALILDCVSTDPTDTFRNKLDKPAVLARVAKMNSKQAEFDAAGAEVLGTRKRVDFPALSTALDTGLTAVQTDFEATLVQKWSTSGRVTRFINTPAGGGKTYIAAEIVHVLLGVTSMMHTLARLSTWTSNILNNASHGMIVKDTDDRMETETMCMSRMCIVAVDSALIDTWKRALSREDCRNRRVVTVKDSVSLTEMQIQCGESMVNDMSTQRQVEFSNSLITLCDKRMLHDVLVALRGKPFVSLVIDDPLPVVGKSLDPICQRVFLLSANSTEFVSELATLNRPHIYANMLAQELHFAEKKPFQIRDALCLPPTGTLGKDAIAEQVDRMRGNVIKQATCVMNSFFFDWMLEEMAVWTPKSVVKFPLMDTYETKIGRSFFSPAKQYQPFTADFITDEIILKRSDVFLSDGVTIMRPDLFKEMTTAGILSTKPSRGRKKSDQSEEATGQQPAESSAKKLKNGEKAIAQAEEGSDKAKDFVLGINFGRLFAGCLEACALPAPAAGRKRGRNAQKGSQQLKFFALTNSGSMLHSVIPLSEARSNLDSLPTDTSGELATRISNIKDTLTRRHEQKCTLLCTNCGHGFDESDFCVSLYRARYQCMVCPGCAEASAFSFTDLSVVNFDKISFKAQLNSILDTQLPGSVLSDVLNSCTSSWKSATAGEQFELASFSSLFLLIGALIRNSPIVKRILLYVADETRASVRLMTTLLSEILSLEVREYSDQPVKNAFLASLLDKQDVLTLGQSKKRKATKHVDAEKRSAQMSSNLNWFNEDTAHPKMLILSTDLNPTQQEVYGFDARRADCTIFVDFPINRTQAVARGLRMSPTPMEEHLVIYM</sequence>
<organism evidence="2 3">
    <name type="scientific">Cymbomonas tetramitiformis</name>
    <dbReference type="NCBI Taxonomy" id="36881"/>
    <lineage>
        <taxon>Eukaryota</taxon>
        <taxon>Viridiplantae</taxon>
        <taxon>Chlorophyta</taxon>
        <taxon>Pyramimonadophyceae</taxon>
        <taxon>Pyramimonadales</taxon>
        <taxon>Pyramimonadaceae</taxon>
        <taxon>Cymbomonas</taxon>
    </lineage>
</organism>
<dbReference type="EMBL" id="LGRX02000097">
    <property type="protein sequence ID" value="KAK3289574.1"/>
    <property type="molecule type" value="Genomic_DNA"/>
</dbReference>
<feature type="region of interest" description="Disordered" evidence="1">
    <location>
        <begin position="739"/>
        <end position="778"/>
    </location>
</feature>
<protein>
    <submittedName>
        <fullName evidence="2">Uncharacterized protein</fullName>
    </submittedName>
</protein>
<dbReference type="Proteomes" id="UP001190700">
    <property type="component" value="Unassembled WGS sequence"/>
</dbReference>
<keyword evidence="3" id="KW-1185">Reference proteome</keyword>